<reference evidence="2 3" key="1">
    <citation type="submission" date="2015-01" db="EMBL/GenBank/DDBJ databases">
        <title>Genome sequencing of Jeotgalibacillus soli.</title>
        <authorList>
            <person name="Goh K.M."/>
            <person name="Chan K.-G."/>
            <person name="Yaakop A.S."/>
            <person name="Ee R."/>
            <person name="Gan H.M."/>
            <person name="Chan C.S."/>
        </authorList>
    </citation>
    <scope>NUCLEOTIDE SEQUENCE [LARGE SCALE GENOMIC DNA]</scope>
    <source>
        <strain evidence="2 3">P9</strain>
    </source>
</reference>
<keyword evidence="1" id="KW-0812">Transmembrane</keyword>
<keyword evidence="3" id="KW-1185">Reference proteome</keyword>
<organism evidence="2 3">
    <name type="scientific">Jeotgalibacillus soli</name>
    <dbReference type="NCBI Taxonomy" id="889306"/>
    <lineage>
        <taxon>Bacteria</taxon>
        <taxon>Bacillati</taxon>
        <taxon>Bacillota</taxon>
        <taxon>Bacilli</taxon>
        <taxon>Bacillales</taxon>
        <taxon>Caryophanaceae</taxon>
        <taxon>Jeotgalibacillus</taxon>
    </lineage>
</organism>
<dbReference type="RefSeq" id="WP_041088317.1">
    <property type="nucleotide sequence ID" value="NZ_JXRP01000017.1"/>
</dbReference>
<keyword evidence="1" id="KW-1133">Transmembrane helix</keyword>
<dbReference type="Proteomes" id="UP000031938">
    <property type="component" value="Unassembled WGS sequence"/>
</dbReference>
<dbReference type="OrthoDB" id="2454640at2"/>
<proteinExistence type="predicted"/>
<feature type="transmembrane region" description="Helical" evidence="1">
    <location>
        <begin position="43"/>
        <end position="64"/>
    </location>
</feature>
<dbReference type="PATRIC" id="fig|889306.3.peg.1999"/>
<gene>
    <name evidence="2" type="ORF">KP78_19810</name>
</gene>
<feature type="transmembrane region" description="Helical" evidence="1">
    <location>
        <begin position="12"/>
        <end position="31"/>
    </location>
</feature>
<keyword evidence="1" id="KW-0472">Membrane</keyword>
<name>A0A0C2V9K2_9BACL</name>
<accession>A0A0C2V9K2</accession>
<comment type="caution">
    <text evidence="2">The sequence shown here is derived from an EMBL/GenBank/DDBJ whole genome shotgun (WGS) entry which is preliminary data.</text>
</comment>
<evidence type="ECO:0000256" key="1">
    <source>
        <dbReference type="SAM" id="Phobius"/>
    </source>
</evidence>
<evidence type="ECO:0000313" key="2">
    <source>
        <dbReference type="EMBL" id="KIL45632.1"/>
    </source>
</evidence>
<evidence type="ECO:0000313" key="3">
    <source>
        <dbReference type="Proteomes" id="UP000031938"/>
    </source>
</evidence>
<dbReference type="AlphaFoldDB" id="A0A0C2V9K2"/>
<protein>
    <submittedName>
        <fullName evidence="2">Uncharacterized protein</fullName>
    </submittedName>
</protein>
<dbReference type="EMBL" id="JXRP01000017">
    <property type="protein sequence ID" value="KIL45632.1"/>
    <property type="molecule type" value="Genomic_DNA"/>
</dbReference>
<sequence>MNGLPLNETFITILEWGFVVVATAVFIFSIWSIKYAPKMKGAFLWRGAHLLFMIGANFLFWMGIRDQSASTTPIDSLVDQVQFLMG</sequence>